<organism evidence="1 2">
    <name type="scientific">Nonomuraea typhae</name>
    <dbReference type="NCBI Taxonomy" id="2603600"/>
    <lineage>
        <taxon>Bacteria</taxon>
        <taxon>Bacillati</taxon>
        <taxon>Actinomycetota</taxon>
        <taxon>Actinomycetes</taxon>
        <taxon>Streptosporangiales</taxon>
        <taxon>Streptosporangiaceae</taxon>
        <taxon>Nonomuraea</taxon>
    </lineage>
</organism>
<accession>A0ABW7Z913</accession>
<evidence type="ECO:0000313" key="1">
    <source>
        <dbReference type="EMBL" id="MFI6504506.1"/>
    </source>
</evidence>
<sequence>MTSATQAYAYAAPSSPAGGRLGWATSGLATAALLPRLRFAKSLRVHVARAAVAVSR</sequence>
<evidence type="ECO:0000313" key="2">
    <source>
        <dbReference type="Proteomes" id="UP001612741"/>
    </source>
</evidence>
<protein>
    <submittedName>
        <fullName evidence="1">Uncharacterized protein</fullName>
    </submittedName>
</protein>
<keyword evidence="2" id="KW-1185">Reference proteome</keyword>
<name>A0ABW7Z913_9ACTN</name>
<proteinExistence type="predicted"/>
<dbReference type="RefSeq" id="WP_397090259.1">
    <property type="nucleotide sequence ID" value="NZ_JBITGY010000015.1"/>
</dbReference>
<dbReference type="Proteomes" id="UP001612741">
    <property type="component" value="Unassembled WGS sequence"/>
</dbReference>
<dbReference type="EMBL" id="JBITGY010000015">
    <property type="protein sequence ID" value="MFI6504506.1"/>
    <property type="molecule type" value="Genomic_DNA"/>
</dbReference>
<comment type="caution">
    <text evidence="1">The sequence shown here is derived from an EMBL/GenBank/DDBJ whole genome shotgun (WGS) entry which is preliminary data.</text>
</comment>
<reference evidence="1 2" key="1">
    <citation type="submission" date="2024-10" db="EMBL/GenBank/DDBJ databases">
        <title>The Natural Products Discovery Center: Release of the First 8490 Sequenced Strains for Exploring Actinobacteria Biosynthetic Diversity.</title>
        <authorList>
            <person name="Kalkreuter E."/>
            <person name="Kautsar S.A."/>
            <person name="Yang D."/>
            <person name="Bader C.D."/>
            <person name="Teijaro C.N."/>
            <person name="Fluegel L."/>
            <person name="Davis C.M."/>
            <person name="Simpson J.R."/>
            <person name="Lauterbach L."/>
            <person name="Steele A.D."/>
            <person name="Gui C."/>
            <person name="Meng S."/>
            <person name="Li G."/>
            <person name="Viehrig K."/>
            <person name="Ye F."/>
            <person name="Su P."/>
            <person name="Kiefer A.F."/>
            <person name="Nichols A."/>
            <person name="Cepeda A.J."/>
            <person name="Yan W."/>
            <person name="Fan B."/>
            <person name="Jiang Y."/>
            <person name="Adhikari A."/>
            <person name="Zheng C.-J."/>
            <person name="Schuster L."/>
            <person name="Cowan T.M."/>
            <person name="Smanski M.J."/>
            <person name="Chevrette M.G."/>
            <person name="De Carvalho L.P.S."/>
            <person name="Shen B."/>
        </authorList>
    </citation>
    <scope>NUCLEOTIDE SEQUENCE [LARGE SCALE GENOMIC DNA]</scope>
    <source>
        <strain evidence="1 2">NPDC050545</strain>
    </source>
</reference>
<gene>
    <name evidence="1" type="ORF">ACIBG2_44475</name>
</gene>